<evidence type="ECO:0000313" key="1">
    <source>
        <dbReference type="EMBL" id="KAF4974747.1"/>
    </source>
</evidence>
<dbReference type="EMBL" id="JABEYC010000713">
    <property type="protein sequence ID" value="KAF4974747.1"/>
    <property type="molecule type" value="Genomic_DNA"/>
</dbReference>
<proteinExistence type="predicted"/>
<reference evidence="1" key="1">
    <citation type="journal article" date="2020" name="BMC Genomics">
        <title>Correction to: Identification and distribution of gene clusters required for synthesis of sphingolipid metabolism inhibitors in diverse species of the filamentous fungus Fusarium.</title>
        <authorList>
            <person name="Kim H.S."/>
            <person name="Lohmar J.M."/>
            <person name="Busman M."/>
            <person name="Brown D.W."/>
            <person name="Naumann T.A."/>
            <person name="Divon H.H."/>
            <person name="Lysoe E."/>
            <person name="Uhlig S."/>
            <person name="Proctor R.H."/>
        </authorList>
    </citation>
    <scope>NUCLEOTIDE SEQUENCE</scope>
    <source>
        <strain evidence="1">NRRL 22465</strain>
    </source>
</reference>
<evidence type="ECO:0000313" key="2">
    <source>
        <dbReference type="Proteomes" id="UP000635477"/>
    </source>
</evidence>
<reference evidence="1" key="2">
    <citation type="submission" date="2020-05" db="EMBL/GenBank/DDBJ databases">
        <authorList>
            <person name="Kim H.-S."/>
            <person name="Proctor R.H."/>
            <person name="Brown D.W."/>
        </authorList>
    </citation>
    <scope>NUCLEOTIDE SEQUENCE</scope>
    <source>
        <strain evidence="1">NRRL 22465</strain>
    </source>
</reference>
<gene>
    <name evidence="1" type="ORF">FZEAL_8381</name>
</gene>
<sequence length="151" mass="16440">MGYFSSLDRVASEIPRNTPMPPLHMPALYRDFFARAGLPWSLGLPRRGTIVLNPLAVGHHPSTNAALLPGFILEGQQIQHVDYMASWYITDTSSCPHDDSSFGPCRAFHPGATSIALQHVGWGRIGYVGDYQATMAEGSIQVIIAMCGLLD</sequence>
<organism evidence="1 2">
    <name type="scientific">Fusarium zealandicum</name>
    <dbReference type="NCBI Taxonomy" id="1053134"/>
    <lineage>
        <taxon>Eukaryota</taxon>
        <taxon>Fungi</taxon>
        <taxon>Dikarya</taxon>
        <taxon>Ascomycota</taxon>
        <taxon>Pezizomycotina</taxon>
        <taxon>Sordariomycetes</taxon>
        <taxon>Hypocreomycetidae</taxon>
        <taxon>Hypocreales</taxon>
        <taxon>Nectriaceae</taxon>
        <taxon>Fusarium</taxon>
        <taxon>Fusarium staphyleae species complex</taxon>
    </lineage>
</organism>
<protein>
    <submittedName>
        <fullName evidence="1">Uncharacterized protein</fullName>
    </submittedName>
</protein>
<dbReference type="OrthoDB" id="245563at2759"/>
<comment type="caution">
    <text evidence="1">The sequence shown here is derived from an EMBL/GenBank/DDBJ whole genome shotgun (WGS) entry which is preliminary data.</text>
</comment>
<dbReference type="AlphaFoldDB" id="A0A8H4XHQ2"/>
<accession>A0A8H4XHQ2</accession>
<name>A0A8H4XHQ2_9HYPO</name>
<keyword evidence="2" id="KW-1185">Reference proteome</keyword>
<dbReference type="Proteomes" id="UP000635477">
    <property type="component" value="Unassembled WGS sequence"/>
</dbReference>